<comment type="caution">
    <text evidence="6">The sequence shown here is derived from an EMBL/GenBank/DDBJ whole genome shotgun (WGS) entry which is preliminary data.</text>
</comment>
<dbReference type="SUPFAM" id="SSF53850">
    <property type="entry name" value="Periplasmic binding protein-like II"/>
    <property type="match status" value="1"/>
</dbReference>
<dbReference type="Gene3D" id="1.10.10.10">
    <property type="entry name" value="Winged helix-like DNA-binding domain superfamily/Winged helix DNA-binding domain"/>
    <property type="match status" value="1"/>
</dbReference>
<reference evidence="6" key="1">
    <citation type="submission" date="2019-02" db="EMBL/GenBank/DDBJ databases">
        <authorList>
            <person name="Li S.-H."/>
        </authorList>
    </citation>
    <scope>NUCLEOTIDE SEQUENCE</scope>
    <source>
        <strain evidence="6">IMCC8485</strain>
    </source>
</reference>
<evidence type="ECO:0000256" key="2">
    <source>
        <dbReference type="ARBA" id="ARBA00023015"/>
    </source>
</evidence>
<sequence length="301" mass="32993">MDTRALSVFLSVAETLNFSRTAENLHMSVSAVSRAVARLEQEVGQPLFDRDRRSVALNHAGREFRDFARRSLADWQQLQRKLDSEGELAGEISLYCSVTASHTFLAPILAAFRASHPAVDIMMHTGDQADGVGRVLDGHDDLAVTIRPLQSPTRLDFLPLVDSPLQFCMPASHCQVRERVLDEQERGEIEWDSLPLIVPERGTTKELLDDWLRDRGIRPRIYAQVAGHEAIVAMVSLGLGVGIAPQLVIESSGLGEGVETVDIENGLPSLSIGLAALRQRLSSPLVKSLWDVAGQTYPGSV</sequence>
<keyword evidence="4" id="KW-0804">Transcription</keyword>
<dbReference type="PANTHER" id="PTHR30126:SF81">
    <property type="entry name" value="HTH-TYPE TRANSCRIPTIONAL REGULATOR ILVY"/>
    <property type="match status" value="1"/>
</dbReference>
<evidence type="ECO:0000256" key="4">
    <source>
        <dbReference type="ARBA" id="ARBA00023163"/>
    </source>
</evidence>
<dbReference type="InterPro" id="IPR000847">
    <property type="entry name" value="LysR_HTH_N"/>
</dbReference>
<keyword evidence="7" id="KW-1185">Reference proteome</keyword>
<dbReference type="PROSITE" id="PS50931">
    <property type="entry name" value="HTH_LYSR"/>
    <property type="match status" value="1"/>
</dbReference>
<dbReference type="PRINTS" id="PR00039">
    <property type="entry name" value="HTHLYSR"/>
</dbReference>
<dbReference type="InterPro" id="IPR036388">
    <property type="entry name" value="WH-like_DNA-bd_sf"/>
</dbReference>
<organism evidence="6 7">
    <name type="scientific">Candidatus Seongchinamella marina</name>
    <dbReference type="NCBI Taxonomy" id="2518990"/>
    <lineage>
        <taxon>Bacteria</taxon>
        <taxon>Pseudomonadati</taxon>
        <taxon>Pseudomonadota</taxon>
        <taxon>Gammaproteobacteria</taxon>
        <taxon>Cellvibrionales</taxon>
        <taxon>Halieaceae</taxon>
        <taxon>Seongchinamella</taxon>
    </lineage>
</organism>
<dbReference type="PANTHER" id="PTHR30126">
    <property type="entry name" value="HTH-TYPE TRANSCRIPTIONAL REGULATOR"/>
    <property type="match status" value="1"/>
</dbReference>
<dbReference type="EMBL" id="SHNP01000005">
    <property type="protein sequence ID" value="MCX2975078.1"/>
    <property type="molecule type" value="Genomic_DNA"/>
</dbReference>
<dbReference type="Gene3D" id="3.40.190.290">
    <property type="match status" value="1"/>
</dbReference>
<accession>A0ABT3SYM6</accession>
<gene>
    <name evidence="6" type="primary">ilvY</name>
    <name evidence="6" type="ORF">EYC87_15925</name>
</gene>
<protein>
    <submittedName>
        <fullName evidence="6">HTH-type transcriptional activator IlvY</fullName>
    </submittedName>
</protein>
<evidence type="ECO:0000256" key="3">
    <source>
        <dbReference type="ARBA" id="ARBA00023125"/>
    </source>
</evidence>
<comment type="similarity">
    <text evidence="1">Belongs to the LysR transcriptional regulatory family.</text>
</comment>
<dbReference type="InterPro" id="IPR005119">
    <property type="entry name" value="LysR_subst-bd"/>
</dbReference>
<evidence type="ECO:0000256" key="1">
    <source>
        <dbReference type="ARBA" id="ARBA00009437"/>
    </source>
</evidence>
<proteinExistence type="inferred from homology"/>
<keyword evidence="3" id="KW-0238">DNA-binding</keyword>
<evidence type="ECO:0000313" key="6">
    <source>
        <dbReference type="EMBL" id="MCX2975078.1"/>
    </source>
</evidence>
<dbReference type="InterPro" id="IPR037404">
    <property type="entry name" value="IlvY_PBP2"/>
</dbReference>
<feature type="domain" description="HTH lysR-type" evidence="5">
    <location>
        <begin position="1"/>
        <end position="58"/>
    </location>
</feature>
<name>A0ABT3SYM6_9GAMM</name>
<dbReference type="InterPro" id="IPR036390">
    <property type="entry name" value="WH_DNA-bd_sf"/>
</dbReference>
<dbReference type="Proteomes" id="UP001143307">
    <property type="component" value="Unassembled WGS sequence"/>
</dbReference>
<dbReference type="NCBIfam" id="NF008722">
    <property type="entry name" value="PRK11716.1"/>
    <property type="match status" value="1"/>
</dbReference>
<dbReference type="CDD" id="cd08430">
    <property type="entry name" value="PBP2_IlvY"/>
    <property type="match status" value="1"/>
</dbReference>
<dbReference type="Pfam" id="PF03466">
    <property type="entry name" value="LysR_substrate"/>
    <property type="match status" value="1"/>
</dbReference>
<keyword evidence="2" id="KW-0805">Transcription regulation</keyword>
<evidence type="ECO:0000259" key="5">
    <source>
        <dbReference type="PROSITE" id="PS50931"/>
    </source>
</evidence>
<dbReference type="Pfam" id="PF00126">
    <property type="entry name" value="HTH_1"/>
    <property type="match status" value="1"/>
</dbReference>
<dbReference type="SUPFAM" id="SSF46785">
    <property type="entry name" value="Winged helix' DNA-binding domain"/>
    <property type="match status" value="1"/>
</dbReference>
<evidence type="ECO:0000313" key="7">
    <source>
        <dbReference type="Proteomes" id="UP001143307"/>
    </source>
</evidence>